<gene>
    <name evidence="2" type="ORF">ABID21_000664</name>
</gene>
<evidence type="ECO:0000313" key="3">
    <source>
        <dbReference type="Proteomes" id="UP001549031"/>
    </source>
</evidence>
<dbReference type="EMBL" id="JBEPLJ010000002">
    <property type="protein sequence ID" value="MET3584569.1"/>
    <property type="molecule type" value="Genomic_DNA"/>
</dbReference>
<dbReference type="Proteomes" id="UP001549031">
    <property type="component" value="Unassembled WGS sequence"/>
</dbReference>
<sequence length="75" mass="7982">MADMIAKSGFYDGKFRKAGHRHSGPASDDVSTAGDEQVVDLDAMTKDELVAEAEKRGLEVKSSDTKAEILAALKA</sequence>
<feature type="region of interest" description="Disordered" evidence="1">
    <location>
        <begin position="14"/>
        <end position="34"/>
    </location>
</feature>
<reference evidence="2 3" key="1">
    <citation type="submission" date="2024-06" db="EMBL/GenBank/DDBJ databases">
        <title>Genomic Encyclopedia of Type Strains, Phase IV (KMG-IV): sequencing the most valuable type-strain genomes for metagenomic binning, comparative biology and taxonomic classification.</title>
        <authorList>
            <person name="Goeker M."/>
        </authorList>
    </citation>
    <scope>NUCLEOTIDE SEQUENCE [LARGE SCALE GENOMIC DNA]</scope>
    <source>
        <strain evidence="2 3">DSM 105042</strain>
    </source>
</reference>
<name>A0ABV2H258_9HYPH</name>
<protein>
    <recommendedName>
        <fullName evidence="4">Rho termination factor, N-terminal domain</fullName>
    </recommendedName>
</protein>
<evidence type="ECO:0000313" key="2">
    <source>
        <dbReference type="EMBL" id="MET3584569.1"/>
    </source>
</evidence>
<organism evidence="2 3">
    <name type="scientific">Pseudorhizobium tarimense</name>
    <dbReference type="NCBI Taxonomy" id="1079109"/>
    <lineage>
        <taxon>Bacteria</taxon>
        <taxon>Pseudomonadati</taxon>
        <taxon>Pseudomonadota</taxon>
        <taxon>Alphaproteobacteria</taxon>
        <taxon>Hyphomicrobiales</taxon>
        <taxon>Rhizobiaceae</taxon>
        <taxon>Rhizobium/Agrobacterium group</taxon>
        <taxon>Pseudorhizobium</taxon>
    </lineage>
</organism>
<accession>A0ABV2H258</accession>
<keyword evidence="3" id="KW-1185">Reference proteome</keyword>
<evidence type="ECO:0000256" key="1">
    <source>
        <dbReference type="SAM" id="MobiDB-lite"/>
    </source>
</evidence>
<proteinExistence type="predicted"/>
<evidence type="ECO:0008006" key="4">
    <source>
        <dbReference type="Google" id="ProtNLM"/>
    </source>
</evidence>
<comment type="caution">
    <text evidence="2">The sequence shown here is derived from an EMBL/GenBank/DDBJ whole genome shotgun (WGS) entry which is preliminary data.</text>
</comment>
<dbReference type="RefSeq" id="WP_247242553.1">
    <property type="nucleotide sequence ID" value="NZ_JALJRA010000002.1"/>
</dbReference>